<dbReference type="SUPFAM" id="SSF74788">
    <property type="entry name" value="Cullin repeat-like"/>
    <property type="match status" value="1"/>
</dbReference>
<evidence type="ECO:0000313" key="9">
    <source>
        <dbReference type="EMBL" id="AOW07263.1"/>
    </source>
</evidence>
<dbReference type="InterPro" id="IPR007255">
    <property type="entry name" value="COG8"/>
</dbReference>
<keyword evidence="4" id="KW-0813">Transport</keyword>
<comment type="subcellular location">
    <subcellularLocation>
        <location evidence="1">Golgi apparatus membrane</location>
        <topology evidence="1">Peripheral membrane protein</topology>
    </subcellularLocation>
</comment>
<dbReference type="EMBL" id="KZ859030">
    <property type="protein sequence ID" value="RDW24546.1"/>
    <property type="molecule type" value="Genomic_DNA"/>
</dbReference>
<keyword evidence="7" id="KW-0472">Membrane</keyword>
<dbReference type="GO" id="GO:0006891">
    <property type="term" value="P:intra-Golgi vesicle-mediated transport"/>
    <property type="evidence" value="ECO:0007669"/>
    <property type="project" value="TreeGrafter"/>
</dbReference>
<gene>
    <name evidence="10" type="ORF">B0I71DRAFT_134143</name>
    <name evidence="9" type="ORF">YALI1_F21698g</name>
</gene>
<dbReference type="Proteomes" id="UP000256601">
    <property type="component" value="Unassembled WGS sequence"/>
</dbReference>
<dbReference type="RefSeq" id="XP_505488.1">
    <property type="nucleotide sequence ID" value="XM_505488.1"/>
</dbReference>
<evidence type="ECO:0000256" key="7">
    <source>
        <dbReference type="ARBA" id="ARBA00023136"/>
    </source>
</evidence>
<name>A0A1D8NNS7_YARLL</name>
<dbReference type="GeneID" id="2907812"/>
<evidence type="ECO:0000256" key="8">
    <source>
        <dbReference type="ARBA" id="ARBA00031347"/>
    </source>
</evidence>
<dbReference type="GO" id="GO:0017119">
    <property type="term" value="C:Golgi transport complex"/>
    <property type="evidence" value="ECO:0007669"/>
    <property type="project" value="InterPro"/>
</dbReference>
<dbReference type="eggNOG" id="KOG2069">
    <property type="taxonomic scope" value="Eukaryota"/>
</dbReference>
<dbReference type="Proteomes" id="UP000182444">
    <property type="component" value="Chromosome 1F"/>
</dbReference>
<dbReference type="VEuPathDB" id="FungiDB:YALI1_F21698g"/>
<dbReference type="VEuPathDB" id="FungiDB:YALI0_F16203g"/>
<evidence type="ECO:0000256" key="1">
    <source>
        <dbReference type="ARBA" id="ARBA00004395"/>
    </source>
</evidence>
<organism evidence="9 11">
    <name type="scientific">Yarrowia lipolytica</name>
    <name type="common">Candida lipolytica</name>
    <dbReference type="NCBI Taxonomy" id="4952"/>
    <lineage>
        <taxon>Eukaryota</taxon>
        <taxon>Fungi</taxon>
        <taxon>Dikarya</taxon>
        <taxon>Ascomycota</taxon>
        <taxon>Saccharomycotina</taxon>
        <taxon>Dipodascomycetes</taxon>
        <taxon>Dipodascales</taxon>
        <taxon>Dipodascales incertae sedis</taxon>
        <taxon>Yarrowia</taxon>
    </lineage>
</organism>
<protein>
    <recommendedName>
        <fullName evidence="3">Conserved oligomeric Golgi complex subunit 8</fullName>
    </recommendedName>
    <alternativeName>
        <fullName evidence="8">Component of oligomeric Golgi complex 8</fullName>
    </alternativeName>
</protein>
<dbReference type="KEGG" id="yli:2907812"/>
<evidence type="ECO:0000313" key="11">
    <source>
        <dbReference type="Proteomes" id="UP000182444"/>
    </source>
</evidence>
<evidence type="ECO:0000256" key="3">
    <source>
        <dbReference type="ARBA" id="ARBA00020983"/>
    </source>
</evidence>
<reference evidence="9 11" key="1">
    <citation type="journal article" date="2016" name="PLoS ONE">
        <title>Sequence Assembly of Yarrowia lipolytica Strain W29/CLIB89 Shows Transposable Element Diversity.</title>
        <authorList>
            <person name="Magnan C."/>
            <person name="Yu J."/>
            <person name="Chang I."/>
            <person name="Jahn E."/>
            <person name="Kanomata Y."/>
            <person name="Wu J."/>
            <person name="Zeller M."/>
            <person name="Oakes M."/>
            <person name="Baldi P."/>
            <person name="Sandmeyer S."/>
        </authorList>
    </citation>
    <scope>NUCLEOTIDE SEQUENCE [LARGE SCALE GENOMIC DNA]</scope>
    <source>
        <strain evidence="9">CLIB89</strain>
        <strain evidence="11">CLIB89(W29)</strain>
    </source>
</reference>
<dbReference type="GO" id="GO:0000139">
    <property type="term" value="C:Golgi membrane"/>
    <property type="evidence" value="ECO:0007669"/>
    <property type="project" value="UniProtKB-SubCell"/>
</dbReference>
<accession>A0A1D8NNS7</accession>
<keyword evidence="5" id="KW-0653">Protein transport</keyword>
<evidence type="ECO:0000313" key="10">
    <source>
        <dbReference type="EMBL" id="RDW24546.1"/>
    </source>
</evidence>
<dbReference type="InterPro" id="IPR016159">
    <property type="entry name" value="Cullin_repeat-like_dom_sf"/>
</dbReference>
<proteinExistence type="inferred from homology"/>
<dbReference type="EMBL" id="CP017558">
    <property type="protein sequence ID" value="AOW07263.1"/>
    <property type="molecule type" value="Genomic_DNA"/>
</dbReference>
<dbReference type="PANTHER" id="PTHR21311">
    <property type="entry name" value="CONSERVED OLIGOMERIC GOLGI COMPLEX COMPONENT 8"/>
    <property type="match status" value="1"/>
</dbReference>
<comment type="similarity">
    <text evidence="2">Belongs to the COG8 family.</text>
</comment>
<evidence type="ECO:0000256" key="2">
    <source>
        <dbReference type="ARBA" id="ARBA00006419"/>
    </source>
</evidence>
<sequence length="365" mass="40507">MDLLFDTLTQDLLPSEAAVIKNDPSAVTYLETLRHLSAGDAGDEFDKEAQYLETSYNNNVKTLATLAEGGHRQFLSAAKNLSGFEQEYKSFSASSSKAAELKIDAEIPAQGNQRDTPALLLRNIDKVSEILELPTLTRACVTNGLYSEALDIVGHAKLLSSRYPNIKIIQKLLQEVLSVQSLLVNELLAQLTKTVKLPQIIKTISYLKRLPPFSDLASATESTRALHQVFFASRIAYIKSQLADIPHKDASDKYLKRYIEIVREHAFATITNFRLTFTDSGNESAGEFLRCIVLQLSQQLDEHLPNLNETQTANIWLQLAYCSQSMGRVGGEFGQVLVGLVKDENAEKEWSAAVEKQKEISISIA</sequence>
<reference evidence="10 12" key="2">
    <citation type="submission" date="2018-07" db="EMBL/GenBank/DDBJ databases">
        <title>Draft Genome Assemblies for Five Robust Yarrowia lipolytica Strains Exhibiting High Lipid Production and Pentose Sugar Utilization and Sugar Alcohol Secretion from Undetoxified Lignocellulosic Biomass Hydrolysates.</title>
        <authorList>
            <consortium name="DOE Joint Genome Institute"/>
            <person name="Walker C."/>
            <person name="Ryu S."/>
            <person name="Na H."/>
            <person name="Zane M."/>
            <person name="LaButti K."/>
            <person name="Lipzen A."/>
            <person name="Haridas S."/>
            <person name="Barry K."/>
            <person name="Grigoriev I.V."/>
            <person name="Quarterman J."/>
            <person name="Slininger P."/>
            <person name="Dien B."/>
            <person name="Trinh C.T."/>
        </authorList>
    </citation>
    <scope>NUCLEOTIDE SEQUENCE [LARGE SCALE GENOMIC DNA]</scope>
    <source>
        <strain evidence="10 12">YB392</strain>
    </source>
</reference>
<dbReference type="Pfam" id="PF04124">
    <property type="entry name" value="Dor1"/>
    <property type="match status" value="1"/>
</dbReference>
<dbReference type="AlphaFoldDB" id="A0A1D8NNS7"/>
<dbReference type="GO" id="GO:0032258">
    <property type="term" value="P:cytoplasm to vacuole targeting by the Cvt pathway"/>
    <property type="evidence" value="ECO:0007669"/>
    <property type="project" value="TreeGrafter"/>
</dbReference>
<evidence type="ECO:0000256" key="4">
    <source>
        <dbReference type="ARBA" id="ARBA00022448"/>
    </source>
</evidence>
<evidence type="ECO:0000313" key="12">
    <source>
        <dbReference type="Proteomes" id="UP000256601"/>
    </source>
</evidence>
<evidence type="ECO:0000256" key="6">
    <source>
        <dbReference type="ARBA" id="ARBA00023034"/>
    </source>
</evidence>
<dbReference type="PANTHER" id="PTHR21311:SF0">
    <property type="entry name" value="CONSERVED OLIGOMERIC GOLGI COMPLEX SUBUNIT 8"/>
    <property type="match status" value="1"/>
</dbReference>
<keyword evidence="6" id="KW-0333">Golgi apparatus</keyword>
<evidence type="ECO:0000256" key="5">
    <source>
        <dbReference type="ARBA" id="ARBA00022927"/>
    </source>
</evidence>
<dbReference type="OrthoDB" id="1661054at2759"/>